<keyword evidence="4" id="KW-1185">Reference proteome</keyword>
<feature type="compositionally biased region" description="Low complexity" evidence="1">
    <location>
        <begin position="76"/>
        <end position="106"/>
    </location>
</feature>
<feature type="region of interest" description="Disordered" evidence="1">
    <location>
        <begin position="72"/>
        <end position="106"/>
    </location>
</feature>
<evidence type="ECO:0000313" key="3">
    <source>
        <dbReference type="EMBL" id="KAK6360281.1"/>
    </source>
</evidence>
<dbReference type="Proteomes" id="UP001373714">
    <property type="component" value="Unassembled WGS sequence"/>
</dbReference>
<organism evidence="3 4">
    <name type="scientific">Orbilia blumenaviensis</name>
    <dbReference type="NCBI Taxonomy" id="1796055"/>
    <lineage>
        <taxon>Eukaryota</taxon>
        <taxon>Fungi</taxon>
        <taxon>Dikarya</taxon>
        <taxon>Ascomycota</taxon>
        <taxon>Pezizomycotina</taxon>
        <taxon>Orbiliomycetes</taxon>
        <taxon>Orbiliales</taxon>
        <taxon>Orbiliaceae</taxon>
        <taxon>Orbilia</taxon>
    </lineage>
</organism>
<name>A0AAV9VGL7_9PEZI</name>
<protein>
    <submittedName>
        <fullName evidence="3">Uncharacterized protein</fullName>
    </submittedName>
</protein>
<keyword evidence="2" id="KW-0732">Signal</keyword>
<feature type="signal peptide" evidence="2">
    <location>
        <begin position="1"/>
        <end position="27"/>
    </location>
</feature>
<comment type="caution">
    <text evidence="3">The sequence shown here is derived from an EMBL/GenBank/DDBJ whole genome shotgun (WGS) entry which is preliminary data.</text>
</comment>
<accession>A0AAV9VGL7</accession>
<evidence type="ECO:0000313" key="4">
    <source>
        <dbReference type="Proteomes" id="UP001373714"/>
    </source>
</evidence>
<feature type="region of interest" description="Disordered" evidence="1">
    <location>
        <begin position="263"/>
        <end position="300"/>
    </location>
</feature>
<dbReference type="EMBL" id="JAVHNS010000003">
    <property type="protein sequence ID" value="KAK6360281.1"/>
    <property type="molecule type" value="Genomic_DNA"/>
</dbReference>
<proteinExistence type="predicted"/>
<dbReference type="AlphaFoldDB" id="A0AAV9VGL7"/>
<feature type="compositionally biased region" description="Low complexity" evidence="1">
    <location>
        <begin position="263"/>
        <end position="279"/>
    </location>
</feature>
<evidence type="ECO:0000256" key="1">
    <source>
        <dbReference type="SAM" id="MobiDB-lite"/>
    </source>
</evidence>
<gene>
    <name evidence="3" type="ORF">TWF730_006429</name>
</gene>
<sequence>MMKSGLSSQSFLVTQVLCLLWTKLAYSQSTITTYLTTRVTSTITGSCNGNPLPLCENVGWLPQSNYNSTANASRISTSSTGTSSTGTTSRRATTTRLTTSTTTSTSGPAPSLFFLEGSGNFSGYFAVLGGARDVFLTNIEIAAGIGFSLDEFGQLLTLEEPIKNLLYRKNSTLAQSRKRQDDLLDWGNILAALPEVAAALGVTERFYFEGKELRLENGGNNYTLYVQQQNGTHFLMKMARLGSSVPQEFTRLPLTWASTSGTVTAARPTSTGTTTTTQASNNIGSSTGTGTNNPSATGTTSTVSSSILAYDIITSLKLQSFCSLFLGYLGTVISTVEDISSIATSTSTSVFIGESTDITTDITTEISTSKGRSLDVQTATAIKPPRRMIKRKKQEIEKSPASLVWEYVSYKDVSSPITERQTSTAIETPDALKSFPTAELRAGCSSAVTAPQTSTEISTSVTSVLYVETAGASTFTSILTTTVSSTSITNSAELIISTIHANGIFRAEVAGIATNTQFFIFATQDPNGDTTIPNTGLEINTRTTQQAWGVSFVGGTRNALIVTQQLRSGNLMNTFGWQVSTSVIGNAELSSVISAYQVKMVLMGSSAYSKRGEDAAEDLPVSALDAAPRPRRGTPAEIPVQTAVELLYLDYADGYLLPAKEILQGEGYEGRDTFWICTDSDVPTHTTLYLYQSAGFKELAASWEPSLQGCTTFTSVLPMVVPTD</sequence>
<evidence type="ECO:0000256" key="2">
    <source>
        <dbReference type="SAM" id="SignalP"/>
    </source>
</evidence>
<reference evidence="3 4" key="1">
    <citation type="submission" date="2019-10" db="EMBL/GenBank/DDBJ databases">
        <authorList>
            <person name="Palmer J.M."/>
        </authorList>
    </citation>
    <scope>NUCLEOTIDE SEQUENCE [LARGE SCALE GENOMIC DNA]</scope>
    <source>
        <strain evidence="3 4">TWF730</strain>
    </source>
</reference>
<feature type="chain" id="PRO_5043530273" evidence="2">
    <location>
        <begin position="28"/>
        <end position="724"/>
    </location>
</feature>
<feature type="compositionally biased region" description="Polar residues" evidence="1">
    <location>
        <begin position="280"/>
        <end position="294"/>
    </location>
</feature>